<keyword evidence="1" id="KW-0812">Transmembrane</keyword>
<keyword evidence="1" id="KW-0472">Membrane</keyword>
<sequence>MRQGRFYQCFPTPKSLQLLFAIMYLLLLLVLVLTSSSVVFASAKPVQKGWADTLTLHVLPAGTIGGLMGMLASSAITIVAAACGCHNFKEITKDVISVVLLIVVGIGEFFAASKMAQLSTDAVSEWVDHLSAHAVSSALILSLLLVPVCTCDASDCYGSTPPDERDIRGIAEDRSGSWWLASE</sequence>
<protein>
    <submittedName>
        <fullName evidence="2">Uncharacterized protein</fullName>
    </submittedName>
</protein>
<dbReference type="EMBL" id="BTSY01000006">
    <property type="protein sequence ID" value="GMT34915.1"/>
    <property type="molecule type" value="Genomic_DNA"/>
</dbReference>
<feature type="transmembrane region" description="Helical" evidence="1">
    <location>
        <begin position="132"/>
        <end position="151"/>
    </location>
</feature>
<dbReference type="Proteomes" id="UP001432322">
    <property type="component" value="Unassembled WGS sequence"/>
</dbReference>
<evidence type="ECO:0000256" key="1">
    <source>
        <dbReference type="SAM" id="Phobius"/>
    </source>
</evidence>
<comment type="caution">
    <text evidence="2">The sequence shown here is derived from an EMBL/GenBank/DDBJ whole genome shotgun (WGS) entry which is preliminary data.</text>
</comment>
<accession>A0AAV5WW87</accession>
<evidence type="ECO:0000313" key="3">
    <source>
        <dbReference type="Proteomes" id="UP001432322"/>
    </source>
</evidence>
<proteinExistence type="predicted"/>
<organism evidence="2 3">
    <name type="scientific">Pristionchus fissidentatus</name>
    <dbReference type="NCBI Taxonomy" id="1538716"/>
    <lineage>
        <taxon>Eukaryota</taxon>
        <taxon>Metazoa</taxon>
        <taxon>Ecdysozoa</taxon>
        <taxon>Nematoda</taxon>
        <taxon>Chromadorea</taxon>
        <taxon>Rhabditida</taxon>
        <taxon>Rhabditina</taxon>
        <taxon>Diplogasteromorpha</taxon>
        <taxon>Diplogasteroidea</taxon>
        <taxon>Neodiplogasteridae</taxon>
        <taxon>Pristionchus</taxon>
    </lineage>
</organism>
<reference evidence="2" key="1">
    <citation type="submission" date="2023-10" db="EMBL/GenBank/DDBJ databases">
        <title>Genome assembly of Pristionchus species.</title>
        <authorList>
            <person name="Yoshida K."/>
            <person name="Sommer R.J."/>
        </authorList>
    </citation>
    <scope>NUCLEOTIDE SEQUENCE</scope>
    <source>
        <strain evidence="2">RS5133</strain>
    </source>
</reference>
<name>A0AAV5WW87_9BILA</name>
<gene>
    <name evidence="2" type="ORF">PFISCL1PPCAC_26212</name>
</gene>
<keyword evidence="3" id="KW-1185">Reference proteome</keyword>
<dbReference type="AlphaFoldDB" id="A0AAV5WW87"/>
<keyword evidence="1" id="KW-1133">Transmembrane helix</keyword>
<feature type="transmembrane region" description="Helical" evidence="1">
    <location>
        <begin position="57"/>
        <end position="83"/>
    </location>
</feature>
<feature type="transmembrane region" description="Helical" evidence="1">
    <location>
        <begin position="95"/>
        <end position="112"/>
    </location>
</feature>
<evidence type="ECO:0000313" key="2">
    <source>
        <dbReference type="EMBL" id="GMT34915.1"/>
    </source>
</evidence>